<gene>
    <name evidence="2" type="ORF">FKG94_11385</name>
</gene>
<feature type="transmembrane region" description="Helical" evidence="1">
    <location>
        <begin position="12"/>
        <end position="33"/>
    </location>
</feature>
<accession>A0A545TQH1</accession>
<comment type="caution">
    <text evidence="2">The sequence shown here is derived from an EMBL/GenBank/DDBJ whole genome shotgun (WGS) entry which is preliminary data.</text>
</comment>
<reference evidence="2 3" key="1">
    <citation type="submission" date="2019-06" db="EMBL/GenBank/DDBJ databases">
        <title>Whole genome sequence for Cellvibrionaceae sp. R142.</title>
        <authorList>
            <person name="Wang G."/>
        </authorList>
    </citation>
    <scope>NUCLEOTIDE SEQUENCE [LARGE SCALE GENOMIC DNA]</scope>
    <source>
        <strain evidence="2 3">R142</strain>
    </source>
</reference>
<feature type="transmembrane region" description="Helical" evidence="1">
    <location>
        <begin position="219"/>
        <end position="240"/>
    </location>
</feature>
<protein>
    <recommendedName>
        <fullName evidence="4">Flippase-like domain-containing protein</fullName>
    </recommendedName>
</protein>
<keyword evidence="1" id="KW-0812">Transmembrane</keyword>
<dbReference type="AlphaFoldDB" id="A0A545TQH1"/>
<evidence type="ECO:0000256" key="1">
    <source>
        <dbReference type="SAM" id="Phobius"/>
    </source>
</evidence>
<keyword evidence="1" id="KW-0472">Membrane</keyword>
<evidence type="ECO:0000313" key="2">
    <source>
        <dbReference type="EMBL" id="TQV79464.1"/>
    </source>
</evidence>
<dbReference type="RefSeq" id="WP_142904354.1">
    <property type="nucleotide sequence ID" value="NZ_ML660092.1"/>
</dbReference>
<evidence type="ECO:0000313" key="3">
    <source>
        <dbReference type="Proteomes" id="UP000319732"/>
    </source>
</evidence>
<name>A0A545TQH1_9GAMM</name>
<feature type="transmembrane region" description="Helical" evidence="1">
    <location>
        <begin position="188"/>
        <end position="207"/>
    </location>
</feature>
<sequence>MDAARLKTVLGILKRSIAFLIVVSVLGIALYQHEVLIDVLQSLGYAKALLLIVLWSCLALLSPYCTILALRSDLRAKLNGYYYDIAIRRLLARYIPGGFWMLVGKGVDLHEKGVPATSIKSILIYETVLPLVAAASISTFAILVLRGLSIPYIVALLLVSYLVFRWSFSLRLFRAALLKEINYGRGVVVTWVYWLALAGIFGFYYSAIENACVGHCISLASAYYVFSWAVGYAVPVAPQGLGVAEFMFSLLLDAESIEVIVAQLIGFRLVVLMGDTLAVGLRALFLLLRTQRHRLV</sequence>
<feature type="transmembrane region" description="Helical" evidence="1">
    <location>
        <begin position="122"/>
        <end position="143"/>
    </location>
</feature>
<keyword evidence="3" id="KW-1185">Reference proteome</keyword>
<feature type="transmembrane region" description="Helical" evidence="1">
    <location>
        <begin position="150"/>
        <end position="168"/>
    </location>
</feature>
<organism evidence="2 3">
    <name type="scientific">Exilibacterium tricleocarpae</name>
    <dbReference type="NCBI Taxonomy" id="2591008"/>
    <lineage>
        <taxon>Bacteria</taxon>
        <taxon>Pseudomonadati</taxon>
        <taxon>Pseudomonadota</taxon>
        <taxon>Gammaproteobacteria</taxon>
        <taxon>Cellvibrionales</taxon>
        <taxon>Cellvibrionaceae</taxon>
        <taxon>Exilibacterium</taxon>
    </lineage>
</organism>
<feature type="transmembrane region" description="Helical" evidence="1">
    <location>
        <begin position="81"/>
        <end position="102"/>
    </location>
</feature>
<evidence type="ECO:0008006" key="4">
    <source>
        <dbReference type="Google" id="ProtNLM"/>
    </source>
</evidence>
<feature type="transmembrane region" description="Helical" evidence="1">
    <location>
        <begin position="260"/>
        <end position="288"/>
    </location>
</feature>
<dbReference type="OrthoDB" id="6057470at2"/>
<proteinExistence type="predicted"/>
<dbReference type="EMBL" id="VHSG01000011">
    <property type="protein sequence ID" value="TQV79464.1"/>
    <property type="molecule type" value="Genomic_DNA"/>
</dbReference>
<feature type="transmembrane region" description="Helical" evidence="1">
    <location>
        <begin position="45"/>
        <end position="69"/>
    </location>
</feature>
<keyword evidence="1" id="KW-1133">Transmembrane helix</keyword>
<dbReference type="Proteomes" id="UP000319732">
    <property type="component" value="Unassembled WGS sequence"/>
</dbReference>